<protein>
    <recommendedName>
        <fullName evidence="3">DUF1488 family protein</fullName>
    </recommendedName>
</protein>
<gene>
    <name evidence="1" type="ORF">D8I35_15445</name>
</gene>
<keyword evidence="2" id="KW-1185">Reference proteome</keyword>
<name>A0A3M6QML8_9BURK</name>
<comment type="caution">
    <text evidence="1">The sequence shown here is derived from an EMBL/GenBank/DDBJ whole genome shotgun (WGS) entry which is preliminary data.</text>
</comment>
<accession>A0A3M6QML8</accession>
<dbReference type="AlphaFoldDB" id="A0A3M6QML8"/>
<proteinExistence type="predicted"/>
<evidence type="ECO:0000313" key="1">
    <source>
        <dbReference type="EMBL" id="RMX04195.1"/>
    </source>
</evidence>
<dbReference type="EMBL" id="RDQO01000005">
    <property type="protein sequence ID" value="RMX04195.1"/>
    <property type="molecule type" value="Genomic_DNA"/>
</dbReference>
<dbReference type="RefSeq" id="WP_122230938.1">
    <property type="nucleotide sequence ID" value="NZ_RDQO01000005.1"/>
</dbReference>
<organism evidence="1 2">
    <name type="scientific">Corticibacter populi</name>
    <dbReference type="NCBI Taxonomy" id="1550736"/>
    <lineage>
        <taxon>Bacteria</taxon>
        <taxon>Pseudomonadati</taxon>
        <taxon>Pseudomonadota</taxon>
        <taxon>Betaproteobacteria</taxon>
        <taxon>Burkholderiales</taxon>
        <taxon>Comamonadaceae</taxon>
        <taxon>Corticibacter</taxon>
    </lineage>
</organism>
<sequence length="75" mass="8242">MTLAFTSGRYSFTPFVNTHPQAGFIARLSIRSGQGVSSHDRVLTFSPHFGTEASALRYAFEQARLWLGARAGSIH</sequence>
<dbReference type="Proteomes" id="UP000278006">
    <property type="component" value="Unassembled WGS sequence"/>
</dbReference>
<reference evidence="1 2" key="1">
    <citation type="submission" date="2018-10" db="EMBL/GenBank/DDBJ databases">
        <title>Draft genome of Cortibacter populi DSM10536.</title>
        <authorList>
            <person name="Bernier A.-M."/>
            <person name="Bernard K."/>
        </authorList>
    </citation>
    <scope>NUCLEOTIDE SEQUENCE [LARGE SCALE GENOMIC DNA]</scope>
    <source>
        <strain evidence="1 2">DSM 105136</strain>
    </source>
</reference>
<evidence type="ECO:0008006" key="3">
    <source>
        <dbReference type="Google" id="ProtNLM"/>
    </source>
</evidence>
<evidence type="ECO:0000313" key="2">
    <source>
        <dbReference type="Proteomes" id="UP000278006"/>
    </source>
</evidence>